<dbReference type="PANTHER" id="PTHR22799">
    <property type="entry name" value="TETRANECTIN-RELATED"/>
    <property type="match status" value="1"/>
</dbReference>
<dbReference type="Pfam" id="PF00059">
    <property type="entry name" value="Lectin_C"/>
    <property type="match status" value="1"/>
</dbReference>
<dbReference type="InterPro" id="IPR016187">
    <property type="entry name" value="CTDL_fold"/>
</dbReference>
<dbReference type="InterPro" id="IPR051663">
    <property type="entry name" value="CLec_Tetranectin-domain"/>
</dbReference>
<dbReference type="HOGENOM" id="CLU_049894_10_2_1"/>
<evidence type="ECO:0000313" key="4">
    <source>
        <dbReference type="Proteomes" id="UP000030746"/>
    </source>
</evidence>
<keyword evidence="4" id="KW-1185">Reference proteome</keyword>
<dbReference type="Gene3D" id="3.10.100.10">
    <property type="entry name" value="Mannose-Binding Protein A, subunit A"/>
    <property type="match status" value="1"/>
</dbReference>
<dbReference type="InterPro" id="IPR016186">
    <property type="entry name" value="C-type_lectin-like/link_sf"/>
</dbReference>
<dbReference type="OrthoDB" id="6162243at2759"/>
<dbReference type="OMA" id="WASEEAD"/>
<organism evidence="3 4">
    <name type="scientific">Lottia gigantea</name>
    <name type="common">Giant owl limpet</name>
    <dbReference type="NCBI Taxonomy" id="225164"/>
    <lineage>
        <taxon>Eukaryota</taxon>
        <taxon>Metazoa</taxon>
        <taxon>Spiralia</taxon>
        <taxon>Lophotrochozoa</taxon>
        <taxon>Mollusca</taxon>
        <taxon>Gastropoda</taxon>
        <taxon>Patellogastropoda</taxon>
        <taxon>Lottioidea</taxon>
        <taxon>Lottiidae</taxon>
        <taxon>Lottia</taxon>
    </lineage>
</organism>
<dbReference type="EMBL" id="KB202408">
    <property type="protein sequence ID" value="ESO90428.1"/>
    <property type="molecule type" value="Genomic_DNA"/>
</dbReference>
<evidence type="ECO:0000313" key="3">
    <source>
        <dbReference type="EMBL" id="ESO90428.1"/>
    </source>
</evidence>
<dbReference type="RefSeq" id="XP_009058756.1">
    <property type="nucleotide sequence ID" value="XM_009060508.1"/>
</dbReference>
<dbReference type="PROSITE" id="PS50041">
    <property type="entry name" value="C_TYPE_LECTIN_2"/>
    <property type="match status" value="1"/>
</dbReference>
<evidence type="ECO:0000259" key="2">
    <source>
        <dbReference type="PROSITE" id="PS50041"/>
    </source>
</evidence>
<protein>
    <recommendedName>
        <fullName evidence="2">C-type lectin domain-containing protein</fullName>
    </recommendedName>
</protein>
<accession>V3ZGT2</accession>
<dbReference type="KEGG" id="lgi:LOTGIDRAFT_164009"/>
<dbReference type="Proteomes" id="UP000030746">
    <property type="component" value="Unassembled WGS sequence"/>
</dbReference>
<dbReference type="InterPro" id="IPR001304">
    <property type="entry name" value="C-type_lectin-like"/>
</dbReference>
<dbReference type="CTD" id="20239594"/>
<dbReference type="SMART" id="SM00034">
    <property type="entry name" value="CLECT"/>
    <property type="match status" value="1"/>
</dbReference>
<proteinExistence type="predicted"/>
<dbReference type="GO" id="GO:0030246">
    <property type="term" value="F:carbohydrate binding"/>
    <property type="evidence" value="ECO:0007669"/>
    <property type="project" value="UniProtKB-KW"/>
</dbReference>
<reference evidence="3 4" key="1">
    <citation type="journal article" date="2013" name="Nature">
        <title>Insights into bilaterian evolution from three spiralian genomes.</title>
        <authorList>
            <person name="Simakov O."/>
            <person name="Marletaz F."/>
            <person name="Cho S.J."/>
            <person name="Edsinger-Gonzales E."/>
            <person name="Havlak P."/>
            <person name="Hellsten U."/>
            <person name="Kuo D.H."/>
            <person name="Larsson T."/>
            <person name="Lv J."/>
            <person name="Arendt D."/>
            <person name="Savage R."/>
            <person name="Osoegawa K."/>
            <person name="de Jong P."/>
            <person name="Grimwood J."/>
            <person name="Chapman J.A."/>
            <person name="Shapiro H."/>
            <person name="Aerts A."/>
            <person name="Otillar R.P."/>
            <person name="Terry A.Y."/>
            <person name="Boore J.L."/>
            <person name="Grigoriev I.V."/>
            <person name="Lindberg D.R."/>
            <person name="Seaver E.C."/>
            <person name="Weisblat D.A."/>
            <person name="Putnam N.H."/>
            <person name="Rokhsar D.S."/>
        </authorList>
    </citation>
    <scope>NUCLEOTIDE SEQUENCE [LARGE SCALE GENOMIC DNA]</scope>
</reference>
<dbReference type="PANTHER" id="PTHR22799:SF6">
    <property type="entry name" value="C-TYPE LECTIN DOMAIN FAMILY 4 MEMBER M-LIKE"/>
    <property type="match status" value="1"/>
</dbReference>
<dbReference type="AlphaFoldDB" id="V3ZGT2"/>
<dbReference type="SUPFAM" id="SSF56436">
    <property type="entry name" value="C-type lectin-like"/>
    <property type="match status" value="1"/>
</dbReference>
<gene>
    <name evidence="3" type="ORF">LOTGIDRAFT_164009</name>
</gene>
<sequence length="164" mass="18409">MVAIQDGVCYCLNPRPTLPGFGEQINLPSVYSRTPEVCISKGYQSLPDLGICVKYFTFKATWTDAKDHCNQDGGYLINLNTDKKYTTIMKMTANSEDLPHIGGFTDSFPDFKWTRGGSVDTQQWGLGEPNGHGTEKCLAISQIRRGFVDSPCHRSYYFICEILF</sequence>
<keyword evidence="1" id="KW-0430">Lectin</keyword>
<dbReference type="GeneID" id="20239594"/>
<evidence type="ECO:0000256" key="1">
    <source>
        <dbReference type="ARBA" id="ARBA00022734"/>
    </source>
</evidence>
<dbReference type="CDD" id="cd00037">
    <property type="entry name" value="CLECT"/>
    <property type="match status" value="1"/>
</dbReference>
<name>V3ZGT2_LOTGI</name>
<feature type="domain" description="C-type lectin" evidence="2">
    <location>
        <begin position="48"/>
        <end position="161"/>
    </location>
</feature>